<sequence length="231" mass="27108">MSGGEHHTTSPKDWLFAWEIIASFSPPRTVCDLEALSRDVRQVLRESSTGTRLLQRYWNVQYHRLVWGDVDMDVGRRTLHFTLSRTCGRKDWKKLYREEYPLWLARSFQGKGSRNNDINEARVRFQMEPVNERLPGEVMESLQLTEEETLERRRMKGLLCTEGDGDDVLSPTDRGPRQKKGVRRETDEKPMMKNPSLVLTREDYKNDSRLQKHKLKHKKGGKGTRKGYEDD</sequence>
<gene>
    <name evidence="2" type="ORF">TCIL3000_8_2310</name>
</gene>
<name>G0URK0_TRYCI</name>
<dbReference type="EMBL" id="HE575321">
    <property type="protein sequence ID" value="CCC92012.1"/>
    <property type="molecule type" value="Genomic_DNA"/>
</dbReference>
<proteinExistence type="predicted"/>
<feature type="compositionally biased region" description="Basic and acidic residues" evidence="1">
    <location>
        <begin position="200"/>
        <end position="210"/>
    </location>
</feature>
<feature type="region of interest" description="Disordered" evidence="1">
    <location>
        <begin position="161"/>
        <end position="231"/>
    </location>
</feature>
<organism evidence="2">
    <name type="scientific">Trypanosoma congolense (strain IL3000)</name>
    <dbReference type="NCBI Taxonomy" id="1068625"/>
    <lineage>
        <taxon>Eukaryota</taxon>
        <taxon>Discoba</taxon>
        <taxon>Euglenozoa</taxon>
        <taxon>Kinetoplastea</taxon>
        <taxon>Metakinetoplastina</taxon>
        <taxon>Trypanosomatida</taxon>
        <taxon>Trypanosomatidae</taxon>
        <taxon>Trypanosoma</taxon>
        <taxon>Nannomonas</taxon>
    </lineage>
</organism>
<protein>
    <submittedName>
        <fullName evidence="2">Uncharacterized protein</fullName>
    </submittedName>
</protein>
<accession>G0URK0</accession>
<dbReference type="VEuPathDB" id="TriTrypDB:TcIL3000_8_2310"/>
<evidence type="ECO:0000256" key="1">
    <source>
        <dbReference type="SAM" id="MobiDB-lite"/>
    </source>
</evidence>
<reference evidence="2" key="1">
    <citation type="journal article" date="2012" name="Proc. Natl. Acad. Sci. U.S.A.">
        <title>Antigenic diversity is generated by distinct evolutionary mechanisms in African trypanosome species.</title>
        <authorList>
            <person name="Jackson A.P."/>
            <person name="Berry A."/>
            <person name="Aslett M."/>
            <person name="Allison H.C."/>
            <person name="Burton P."/>
            <person name="Vavrova-Anderson J."/>
            <person name="Brown R."/>
            <person name="Browne H."/>
            <person name="Corton N."/>
            <person name="Hauser H."/>
            <person name="Gamble J."/>
            <person name="Gilderthorp R."/>
            <person name="Marcello L."/>
            <person name="McQuillan J."/>
            <person name="Otto T.D."/>
            <person name="Quail M.A."/>
            <person name="Sanders M.J."/>
            <person name="van Tonder A."/>
            <person name="Ginger M.L."/>
            <person name="Field M.C."/>
            <person name="Barry J.D."/>
            <person name="Hertz-Fowler C."/>
            <person name="Berriman M."/>
        </authorList>
    </citation>
    <scope>NUCLEOTIDE SEQUENCE</scope>
    <source>
        <strain evidence="2">IL3000</strain>
    </source>
</reference>
<feature type="compositionally biased region" description="Basic residues" evidence="1">
    <location>
        <begin position="211"/>
        <end position="225"/>
    </location>
</feature>
<evidence type="ECO:0000313" key="2">
    <source>
        <dbReference type="EMBL" id="CCC92012.1"/>
    </source>
</evidence>
<dbReference type="AlphaFoldDB" id="G0URK0"/>